<keyword evidence="3" id="KW-1185">Reference proteome</keyword>
<comment type="caution">
    <text evidence="2">The sequence shown here is derived from an EMBL/GenBank/DDBJ whole genome shotgun (WGS) entry which is preliminary data.</text>
</comment>
<organism evidence="2 3">
    <name type="scientific">Pinctada imbricata</name>
    <name type="common">Atlantic pearl-oyster</name>
    <name type="synonym">Pinctada martensii</name>
    <dbReference type="NCBI Taxonomy" id="66713"/>
    <lineage>
        <taxon>Eukaryota</taxon>
        <taxon>Metazoa</taxon>
        <taxon>Spiralia</taxon>
        <taxon>Lophotrochozoa</taxon>
        <taxon>Mollusca</taxon>
        <taxon>Bivalvia</taxon>
        <taxon>Autobranchia</taxon>
        <taxon>Pteriomorphia</taxon>
        <taxon>Pterioida</taxon>
        <taxon>Pterioidea</taxon>
        <taxon>Pteriidae</taxon>
        <taxon>Pinctada</taxon>
    </lineage>
</organism>
<feature type="compositionally biased region" description="Basic and acidic residues" evidence="1">
    <location>
        <begin position="47"/>
        <end position="61"/>
    </location>
</feature>
<dbReference type="AlphaFoldDB" id="A0AA89BPL9"/>
<evidence type="ECO:0000256" key="1">
    <source>
        <dbReference type="SAM" id="MobiDB-lite"/>
    </source>
</evidence>
<protein>
    <recommendedName>
        <fullName evidence="4">Transposable element P transposase</fullName>
    </recommendedName>
</protein>
<feature type="region of interest" description="Disordered" evidence="1">
    <location>
        <begin position="40"/>
        <end position="61"/>
    </location>
</feature>
<sequence length="436" mass="49659">MKIRSIKCEQVMNFLSNYEACTACRKLISAGIEHIATNASNGQVQSKSDKHMCTSDTDEKVNSNSSDEKLIKLTETDNKDMRILLDRVLSDYSLETQVFLRSQMLNIKMTPHERRWDPQIIRLCLTLYCRSPRGYNDLAKSGYLVLPSQRMLQRYKNKVEQKPGINKNMLEWMAKEAELRKIGIGGYEGGLLFDEMAIQEDLQICRKGDAFELVGFVDCTEESDSMNVLISKKKEVYKKSLGVNGGELDSSIEFLQQTSILTDIFRDMRPIKDADDPRLIQCEHVLQWFLEWEKYNNEKCDGPKARIEKSLISYQTREDIFSLLKGFQEFVKERFRTCKTSVSIIPGRINSDVIENVFCQMRGMKNGANTNPNYLGYCRSVNAIILGQTTVSRKSNTGGEGAHHVSSSSIVVPAKIPKVCQDRILQPVSLRGNLQN</sequence>
<dbReference type="EMBL" id="VSWD01000014">
    <property type="protein sequence ID" value="KAK3082864.1"/>
    <property type="molecule type" value="Genomic_DNA"/>
</dbReference>
<evidence type="ECO:0000313" key="2">
    <source>
        <dbReference type="EMBL" id="KAK3082864.1"/>
    </source>
</evidence>
<evidence type="ECO:0008006" key="4">
    <source>
        <dbReference type="Google" id="ProtNLM"/>
    </source>
</evidence>
<accession>A0AA89BPL9</accession>
<gene>
    <name evidence="2" type="ORF">FSP39_007445</name>
</gene>
<proteinExistence type="predicted"/>
<dbReference type="Proteomes" id="UP001186944">
    <property type="component" value="Unassembled WGS sequence"/>
</dbReference>
<name>A0AA89BPL9_PINIB</name>
<reference evidence="2" key="1">
    <citation type="submission" date="2019-08" db="EMBL/GenBank/DDBJ databases">
        <title>The improved chromosome-level genome for the pearl oyster Pinctada fucata martensii using PacBio sequencing and Hi-C.</title>
        <authorList>
            <person name="Zheng Z."/>
        </authorList>
    </citation>
    <scope>NUCLEOTIDE SEQUENCE</scope>
    <source>
        <strain evidence="2">ZZ-2019</strain>
        <tissue evidence="2">Adductor muscle</tissue>
    </source>
</reference>
<evidence type="ECO:0000313" key="3">
    <source>
        <dbReference type="Proteomes" id="UP001186944"/>
    </source>
</evidence>